<feature type="domain" description="Putative restriction endonuclease" evidence="1">
    <location>
        <begin position="12"/>
        <end position="177"/>
    </location>
</feature>
<dbReference type="CDD" id="cd06260">
    <property type="entry name" value="DUF820-like"/>
    <property type="match status" value="1"/>
</dbReference>
<accession>H5SJI0</accession>
<dbReference type="SUPFAM" id="SSF52980">
    <property type="entry name" value="Restriction endonuclease-like"/>
    <property type="match status" value="1"/>
</dbReference>
<evidence type="ECO:0000259" key="1">
    <source>
        <dbReference type="Pfam" id="PF05685"/>
    </source>
</evidence>
<evidence type="ECO:0000313" key="2">
    <source>
        <dbReference type="EMBL" id="BAL56316.1"/>
    </source>
</evidence>
<reference evidence="2" key="1">
    <citation type="journal article" date="2005" name="Environ. Microbiol.">
        <title>Genetic and functional properties of uncultivated thermophilic crenarchaeotes from a subsurface gold mine as revealed by analysis of genome fragments.</title>
        <authorList>
            <person name="Nunoura T."/>
            <person name="Hirayama H."/>
            <person name="Takami H."/>
            <person name="Oida H."/>
            <person name="Nishi S."/>
            <person name="Shimamura S."/>
            <person name="Suzuki Y."/>
            <person name="Inagaki F."/>
            <person name="Takai K."/>
            <person name="Nealson K.H."/>
            <person name="Horikoshi K."/>
        </authorList>
    </citation>
    <scope>NUCLEOTIDE SEQUENCE</scope>
</reference>
<dbReference type="EMBL" id="AP011743">
    <property type="protein sequence ID" value="BAL56316.1"/>
    <property type="molecule type" value="Genomic_DNA"/>
</dbReference>
<dbReference type="InterPro" id="IPR008538">
    <property type="entry name" value="Uma2"/>
</dbReference>
<sequence length="198" mass="23137">MREPTETKLSYEEFLRRYDEDAHAEWVDGEVILLSPASNRHQDLVRFLTVLLTLYVEKHDLGVIRPAPFQMRIGLSGREPDILFVAKEHLERLKESYLDGPADLVIEIISPESRLRDRGEKLAEYELAGVREYWLIDPDEQRADFYILGDDGRYDRRRPGSDGRYRSEILAGFELDTNWLWRSPLPPVLDVLRALKLV</sequence>
<dbReference type="AlphaFoldDB" id="H5SJI0"/>
<gene>
    <name evidence="2" type="ORF">HGMM_F36B04C19</name>
</gene>
<dbReference type="InterPro" id="IPR012296">
    <property type="entry name" value="Nuclease_put_TT1808"/>
</dbReference>
<dbReference type="InterPro" id="IPR011335">
    <property type="entry name" value="Restrct_endonuc-II-like"/>
</dbReference>
<dbReference type="PANTHER" id="PTHR34107:SF4">
    <property type="entry name" value="SLL1222 PROTEIN"/>
    <property type="match status" value="1"/>
</dbReference>
<protein>
    <submittedName>
        <fullName evidence="2">Hypothetical conserved protein</fullName>
    </submittedName>
</protein>
<reference evidence="2" key="2">
    <citation type="journal article" date="2012" name="PLoS ONE">
        <title>A Deeply Branching Thermophilic Bacterium with an Ancient Acetyl-CoA Pathway Dominates a Subsurface Ecosystem.</title>
        <authorList>
            <person name="Takami H."/>
            <person name="Noguchi H."/>
            <person name="Takaki Y."/>
            <person name="Uchiyama I."/>
            <person name="Toyoda A."/>
            <person name="Nishi S."/>
            <person name="Chee G.-J."/>
            <person name="Arai W."/>
            <person name="Nunoura T."/>
            <person name="Itoh T."/>
            <person name="Hattori M."/>
            <person name="Takai K."/>
        </authorList>
    </citation>
    <scope>NUCLEOTIDE SEQUENCE</scope>
</reference>
<organism evidence="2">
    <name type="scientific">uncultured Acetothermia bacterium</name>
    <dbReference type="NCBI Taxonomy" id="236499"/>
    <lineage>
        <taxon>Bacteria</taxon>
        <taxon>Candidatus Bipolaricaulota</taxon>
        <taxon>environmental samples</taxon>
    </lineage>
</organism>
<dbReference type="PANTHER" id="PTHR34107">
    <property type="entry name" value="SLL0198 PROTEIN-RELATED"/>
    <property type="match status" value="1"/>
</dbReference>
<dbReference type="Gene3D" id="3.90.1570.10">
    <property type="entry name" value="tt1808, chain A"/>
    <property type="match status" value="1"/>
</dbReference>
<proteinExistence type="predicted"/>
<dbReference type="Pfam" id="PF05685">
    <property type="entry name" value="Uma2"/>
    <property type="match status" value="1"/>
</dbReference>
<name>H5SJI0_9BACT</name>